<comment type="cofactor">
    <cofactor evidence="1">
        <name>Mg(2+)</name>
        <dbReference type="ChEBI" id="CHEBI:18420"/>
    </cofactor>
</comment>
<evidence type="ECO:0000259" key="4">
    <source>
        <dbReference type="Pfam" id="PF14214"/>
    </source>
</evidence>
<feature type="compositionally biased region" description="Polar residues" evidence="2">
    <location>
        <begin position="471"/>
        <end position="492"/>
    </location>
</feature>
<dbReference type="GO" id="GO:0006310">
    <property type="term" value="P:DNA recombination"/>
    <property type="evidence" value="ECO:0007669"/>
    <property type="project" value="UniProtKB-KW"/>
</dbReference>
<evidence type="ECO:0000313" key="6">
    <source>
        <dbReference type="EMBL" id="CAG6707036.1"/>
    </source>
</evidence>
<sequence>MEYQRKFDCVATGSFNQADQNLFPRTHNTQCVANATCALVVNYVEISFDTSTINDILMKGDELYQRVQAGRKRMKLVHRVFLDPEELVSVTNAVDRQISIRQRNVQIDRVEWVNQKLWPATESAIQIAICSLADILKDEMEKNEGNGFLFTGLSTTVSFWQKGSQFFLFDSHAVNSRRVHDAYPSNNRARLFSCTSLKDLAGLLLNRLAPAAQPGRPYEYCIHRVYLSMGTSQLEVQEQDQQRHILPEEPMQISPLPHVDMAMEVDSFRSSSKKGRPQKKKRGPKPGQKDSSLEKSELIRLDQPSTPKKSIIRPAKLVQIGLPRTPNFDVSDKEVVVYSPRQDPKLQALAPVVCLSPLDTFAMSMDDLGDTDSVSHTSNKGKGGRSKKIKRGRPKTLGTTRKEQLKAARKRYVSRHRNVINETKKRYILNNPEVNRKSSKKYTEKYPDVHRESVKKYTQDHPDVNQESVRKYTQNNPKVHQTSVHDYSQRNPDVSRESTRRYDQQYPEEHLVRNRRFRVNNPTDGQVRHLPVSLRRPIRENGPMAYWDTSLICTVQAYKLEKINLLEEGVHVCTHCGARLFEEERERKKWCCGQGAYNVLQLAPLEAPFYQNPTFLQRARAFNDMFAFCALTLSGEERHPRNGLAFFKIDGRMYHQVHNLEAPGRNVWTGSRARLVNQSRLYLDDGEERRAIAEERNLDTSVIDDITHFITETSPYISSFRLLGQEPSVHASLRFEITNRSTHGAVLGDRNTGVEVHAVLCTDQAVPSAPRTLTIWKVGEANTQTLSVMSPLMEPFQYPLLYPQGTPGWHINRLDNQGRKLSQYCYTRCLLLSELRFSSLGRLSQTWQVEMFARYEEEKFNFIKGAQQNRNSTGVRTGPYDEIVEARNRRILQDIVEDETVQGEGGVQPGRVYLPCKFVGGPRYMKVHYENAMALVARKGPPTFFLTFTYSAQWEEHKASSRGGYIDPSVACRIFQIKLLELLRDLKSGALFGRLSYLVYVFEVQMRGLPHAHIVFKVEGEGPLQANEIDSVIWAVIPSEEVAGGRLRSLVLQHMIHGPCDEPARKLFLCRDTDKNCCSKFYPKPDVCTTHTDHRGFVQYRRDYNNKGKVNVHRRRVDANPNVDSSAYIEVHDGWVVPYNPTLLLKYEAHINLELASTRRVIKYLFKYLMKGGSLQNMTVTSLNQATDEVEYYVTKRMVGASDACWRLLDFNISESHPTVECLPVHLEGKQTVLFRIGFENEAIEAASSRQILYFQRPTVSLFDDVTYQSFYENYIVDTRSKTNTLATEYAHPDGKHVIRNRQRGEKVCRLFWVSPQRGEQYYLRILLMSIPCRGFQDLLGKGGSDDGNNLCTSFQEVARRLGLVDDEQEYHDALREASVFMVGPRFRSFFVLLVNMGAPAALLWQEFRDLLAEDHLERNPGNPDHAYELALLDIDRSLRRQGSCLTDHGLPFVRDGSRELGRELLAYTEDCETSFVDEWLPRLAPDQRLVFDHIRSLINSSNEDEDISRSSSQSRVLFLDGPGGYGKTQLIRVLLAEVRRRNHVAIAVASSGIAARNMPGGTTAHSMFCLPLDLGDGTGTWGLTNASQRAELIRSAQLIVFDEAPMAHRYIFEMLNNGLQDLMQCDALFGGKVFLCSGDFRQIAPVVPKARSPQDIVCVSLRSSWLWQHIKVFHLTTAQRTSGSTAYSEFLLSIGNGTAQVRQFGEGRELESRVALQGVRYVTSLEELIAQVFPANILRDSDVSARRAILAPLNVNVNEANRVILDSLDSPVHELLSADSVVKEAEDGLNVDIQLLNQATGQGVPNHALRLKIGCVCLIMRNLNIADGLVNGTKVIVTAISPRLITVRMPGSTELFAIPRITFKFSIIVGSPLEVIRRQFPLVLAYAMSGHKSQGQTIDYVGLDLRSECFTHGLLYVMLSRVRSPDNILVLVLPERVQEGVAYVKNIVYEDLLL</sequence>
<dbReference type="Pfam" id="PF05970">
    <property type="entry name" value="PIF1"/>
    <property type="match status" value="1"/>
</dbReference>
<keyword evidence="1" id="KW-0227">DNA damage</keyword>
<feature type="compositionally biased region" description="Basic residues" evidence="2">
    <location>
        <begin position="382"/>
        <end position="394"/>
    </location>
</feature>
<dbReference type="Pfam" id="PF21530">
    <property type="entry name" value="Pif1_2B_dom"/>
    <property type="match status" value="1"/>
</dbReference>
<keyword evidence="1" id="KW-0547">Nucleotide-binding</keyword>
<keyword evidence="1 6" id="KW-0347">Helicase</keyword>
<organism evidence="6">
    <name type="scientific">Cacopsylla melanoneura</name>
    <dbReference type="NCBI Taxonomy" id="428564"/>
    <lineage>
        <taxon>Eukaryota</taxon>
        <taxon>Metazoa</taxon>
        <taxon>Ecdysozoa</taxon>
        <taxon>Arthropoda</taxon>
        <taxon>Hexapoda</taxon>
        <taxon>Insecta</taxon>
        <taxon>Pterygota</taxon>
        <taxon>Neoptera</taxon>
        <taxon>Paraneoptera</taxon>
        <taxon>Hemiptera</taxon>
        <taxon>Sternorrhyncha</taxon>
        <taxon>Psylloidea</taxon>
        <taxon>Psyllidae</taxon>
        <taxon>Psyllinae</taxon>
        <taxon>Cacopsylla</taxon>
    </lineage>
</organism>
<dbReference type="EC" id="5.6.2.3" evidence="1"/>
<evidence type="ECO:0000256" key="2">
    <source>
        <dbReference type="SAM" id="MobiDB-lite"/>
    </source>
</evidence>
<dbReference type="GO" id="GO:0016787">
    <property type="term" value="F:hydrolase activity"/>
    <property type="evidence" value="ECO:0007669"/>
    <property type="project" value="UniProtKB-KW"/>
</dbReference>
<feature type="domain" description="DNA helicase Pif1-like DEAD-box helicase" evidence="3">
    <location>
        <begin position="1511"/>
        <end position="1701"/>
    </location>
</feature>
<feature type="compositionally biased region" description="Basic and acidic residues" evidence="2">
    <location>
        <begin position="441"/>
        <end position="470"/>
    </location>
</feature>
<dbReference type="PANTHER" id="PTHR10492:SF57">
    <property type="entry name" value="ATP-DEPENDENT DNA HELICASE"/>
    <property type="match status" value="1"/>
</dbReference>
<dbReference type="GO" id="GO:0000723">
    <property type="term" value="P:telomere maintenance"/>
    <property type="evidence" value="ECO:0007669"/>
    <property type="project" value="InterPro"/>
</dbReference>
<dbReference type="Pfam" id="PF14214">
    <property type="entry name" value="Helitron_like_N"/>
    <property type="match status" value="1"/>
</dbReference>
<keyword evidence="1" id="KW-0234">DNA repair</keyword>
<feature type="compositionally biased region" description="Basic residues" evidence="2">
    <location>
        <begin position="271"/>
        <end position="284"/>
    </location>
</feature>
<feature type="domain" description="Helitron helicase-like" evidence="4">
    <location>
        <begin position="840"/>
        <end position="1015"/>
    </location>
</feature>
<evidence type="ECO:0000259" key="3">
    <source>
        <dbReference type="Pfam" id="PF05970"/>
    </source>
</evidence>
<dbReference type="GO" id="GO:0006281">
    <property type="term" value="P:DNA repair"/>
    <property type="evidence" value="ECO:0007669"/>
    <property type="project" value="UniProtKB-KW"/>
</dbReference>
<dbReference type="CDD" id="cd18809">
    <property type="entry name" value="SF1_C_RecD"/>
    <property type="match status" value="1"/>
</dbReference>
<comment type="similarity">
    <text evidence="1">Belongs to the helicase family.</text>
</comment>
<feature type="domain" description="DNA helicase Pif1-like 2B" evidence="5">
    <location>
        <begin position="1796"/>
        <end position="1840"/>
    </location>
</feature>
<evidence type="ECO:0000259" key="5">
    <source>
        <dbReference type="Pfam" id="PF21530"/>
    </source>
</evidence>
<dbReference type="EMBL" id="HBUF01343728">
    <property type="protein sequence ID" value="CAG6707036.1"/>
    <property type="molecule type" value="Transcribed_RNA"/>
</dbReference>
<keyword evidence="1" id="KW-0378">Hydrolase</keyword>
<dbReference type="SUPFAM" id="SSF52540">
    <property type="entry name" value="P-loop containing nucleoside triphosphate hydrolases"/>
    <property type="match status" value="2"/>
</dbReference>
<dbReference type="PANTHER" id="PTHR10492">
    <property type="match status" value="1"/>
</dbReference>
<reference evidence="6" key="1">
    <citation type="submission" date="2021-05" db="EMBL/GenBank/DDBJ databases">
        <authorList>
            <person name="Alioto T."/>
            <person name="Alioto T."/>
            <person name="Gomez Garrido J."/>
        </authorList>
    </citation>
    <scope>NUCLEOTIDE SEQUENCE</scope>
</reference>
<dbReference type="SUPFAM" id="SSF54001">
    <property type="entry name" value="Cysteine proteinases"/>
    <property type="match status" value="1"/>
</dbReference>
<feature type="compositionally biased region" description="Basic residues" evidence="2">
    <location>
        <begin position="407"/>
        <end position="418"/>
    </location>
</feature>
<proteinExistence type="inferred from homology"/>
<dbReference type="Gene3D" id="3.90.70.120">
    <property type="match status" value="1"/>
</dbReference>
<dbReference type="GO" id="GO:0043139">
    <property type="term" value="F:5'-3' DNA helicase activity"/>
    <property type="evidence" value="ECO:0007669"/>
    <property type="project" value="UniProtKB-EC"/>
</dbReference>
<feature type="region of interest" description="Disordered" evidence="2">
    <location>
        <begin position="267"/>
        <end position="312"/>
    </location>
</feature>
<keyword evidence="1" id="KW-0067">ATP-binding</keyword>
<evidence type="ECO:0000256" key="1">
    <source>
        <dbReference type="RuleBase" id="RU363044"/>
    </source>
</evidence>
<dbReference type="InterPro" id="IPR038765">
    <property type="entry name" value="Papain-like_cys_pep_sf"/>
</dbReference>
<feature type="compositionally biased region" description="Basic and acidic residues" evidence="2">
    <location>
        <begin position="287"/>
        <end position="300"/>
    </location>
</feature>
<feature type="compositionally biased region" description="Basic and acidic residues" evidence="2">
    <location>
        <begin position="493"/>
        <end position="503"/>
    </location>
</feature>
<comment type="catalytic activity">
    <reaction evidence="1">
        <text>ATP + H2O = ADP + phosphate + H(+)</text>
        <dbReference type="Rhea" id="RHEA:13065"/>
        <dbReference type="ChEBI" id="CHEBI:15377"/>
        <dbReference type="ChEBI" id="CHEBI:15378"/>
        <dbReference type="ChEBI" id="CHEBI:30616"/>
        <dbReference type="ChEBI" id="CHEBI:43474"/>
        <dbReference type="ChEBI" id="CHEBI:456216"/>
        <dbReference type="EC" id="5.6.2.3"/>
    </reaction>
</comment>
<dbReference type="InterPro" id="IPR049163">
    <property type="entry name" value="Pif1-like_2B_dom"/>
</dbReference>
<dbReference type="InterPro" id="IPR025476">
    <property type="entry name" value="Helitron_helicase-like"/>
</dbReference>
<feature type="region of interest" description="Disordered" evidence="2">
    <location>
        <begin position="370"/>
        <end position="503"/>
    </location>
</feature>
<name>A0A8D8UNH9_9HEMI</name>
<dbReference type="Gene3D" id="3.40.50.300">
    <property type="entry name" value="P-loop containing nucleotide triphosphate hydrolases"/>
    <property type="match status" value="1"/>
</dbReference>
<dbReference type="InterPro" id="IPR010285">
    <property type="entry name" value="DNA_helicase_pif1-like_DEAD"/>
</dbReference>
<dbReference type="GO" id="GO:0005524">
    <property type="term" value="F:ATP binding"/>
    <property type="evidence" value="ECO:0007669"/>
    <property type="project" value="UniProtKB-KW"/>
</dbReference>
<protein>
    <recommendedName>
        <fullName evidence="1">ATP-dependent DNA helicase</fullName>
        <ecNumber evidence="1">5.6.2.3</ecNumber>
    </recommendedName>
</protein>
<dbReference type="InterPro" id="IPR027417">
    <property type="entry name" value="P-loop_NTPase"/>
</dbReference>
<accession>A0A8D8UNH9</accession>
<keyword evidence="1" id="KW-0233">DNA recombination</keyword>